<evidence type="ECO:0000313" key="5">
    <source>
        <dbReference type="EMBL" id="EME36918.1"/>
    </source>
</evidence>
<reference evidence="5 6" key="1">
    <citation type="journal article" date="2014" name="Genome Announc.">
        <title>Draft Genome Sequence of Kocuria palustris PEL.</title>
        <authorList>
            <person name="Sharma G."/>
            <person name="Khatri I."/>
            <person name="Subramanian S."/>
        </authorList>
    </citation>
    <scope>NUCLEOTIDE SEQUENCE [LARGE SCALE GENOMIC DNA]</scope>
    <source>
        <strain evidence="5 6">PEL</strain>
    </source>
</reference>
<evidence type="ECO:0000259" key="4">
    <source>
        <dbReference type="PROSITE" id="PS50956"/>
    </source>
</evidence>
<dbReference type="Pfam" id="PF01037">
    <property type="entry name" value="AsnC_trans_reg"/>
    <property type="match status" value="1"/>
</dbReference>
<dbReference type="GO" id="GO:0043565">
    <property type="term" value="F:sequence-specific DNA binding"/>
    <property type="evidence" value="ECO:0007669"/>
    <property type="project" value="InterPro"/>
</dbReference>
<dbReference type="RefSeq" id="WP_006214312.1">
    <property type="nucleotide sequence ID" value="NZ_ANHZ02000007.1"/>
</dbReference>
<name>M2XVV6_9MICC</name>
<gene>
    <name evidence="5" type="ORF">C884_02278</name>
</gene>
<dbReference type="SUPFAM" id="SSF46785">
    <property type="entry name" value="Winged helix' DNA-binding domain"/>
    <property type="match status" value="1"/>
</dbReference>
<dbReference type="GO" id="GO:0005829">
    <property type="term" value="C:cytosol"/>
    <property type="evidence" value="ECO:0007669"/>
    <property type="project" value="TreeGrafter"/>
</dbReference>
<comment type="caution">
    <text evidence="5">The sequence shown here is derived from an EMBL/GenBank/DDBJ whole genome shotgun (WGS) entry which is preliminary data.</text>
</comment>
<accession>M2XVV6</accession>
<dbReference type="InterPro" id="IPR036390">
    <property type="entry name" value="WH_DNA-bd_sf"/>
</dbReference>
<evidence type="ECO:0000256" key="1">
    <source>
        <dbReference type="ARBA" id="ARBA00023015"/>
    </source>
</evidence>
<dbReference type="PRINTS" id="PR00033">
    <property type="entry name" value="HTHASNC"/>
</dbReference>
<dbReference type="InterPro" id="IPR036388">
    <property type="entry name" value="WH-like_DNA-bd_sf"/>
</dbReference>
<keyword evidence="2" id="KW-0238">DNA-binding</keyword>
<evidence type="ECO:0000313" key="6">
    <source>
        <dbReference type="Proteomes" id="UP000009877"/>
    </source>
</evidence>
<dbReference type="STRING" id="71999.KPaMU14_12310"/>
<dbReference type="Proteomes" id="UP000009877">
    <property type="component" value="Unassembled WGS sequence"/>
</dbReference>
<dbReference type="PANTHER" id="PTHR30154:SF54">
    <property type="entry name" value="POSSIBLE TRANSCRIPTIONAL REGULATORY PROTEIN (PROBABLY LRP_ASNC-FAMILY)"/>
    <property type="match status" value="1"/>
</dbReference>
<dbReference type="PANTHER" id="PTHR30154">
    <property type="entry name" value="LEUCINE-RESPONSIVE REGULATORY PROTEIN"/>
    <property type="match status" value="1"/>
</dbReference>
<dbReference type="PROSITE" id="PS50956">
    <property type="entry name" value="HTH_ASNC_2"/>
    <property type="match status" value="1"/>
</dbReference>
<dbReference type="InterPro" id="IPR011008">
    <property type="entry name" value="Dimeric_a/b-barrel"/>
</dbReference>
<dbReference type="SMART" id="SM00344">
    <property type="entry name" value="HTH_ASNC"/>
    <property type="match status" value="1"/>
</dbReference>
<dbReference type="InterPro" id="IPR000485">
    <property type="entry name" value="AsnC-type_HTH_dom"/>
</dbReference>
<dbReference type="Gene3D" id="1.10.10.10">
    <property type="entry name" value="Winged helix-like DNA-binding domain superfamily/Winged helix DNA-binding domain"/>
    <property type="match status" value="1"/>
</dbReference>
<dbReference type="InterPro" id="IPR019887">
    <property type="entry name" value="Tscrpt_reg_AsnC/Lrp_C"/>
</dbReference>
<dbReference type="GO" id="GO:0043200">
    <property type="term" value="P:response to amino acid"/>
    <property type="evidence" value="ECO:0007669"/>
    <property type="project" value="TreeGrafter"/>
</dbReference>
<protein>
    <submittedName>
        <fullName evidence="5">Transcriptional regulator, AsnC family</fullName>
    </submittedName>
</protein>
<keyword evidence="1" id="KW-0805">Transcription regulation</keyword>
<sequence>MVTAESASPRALDELDQALLRELRGNGRMAISELARRVGAAESTCHKRVGALVESGVITGFRAEVDPAALGLSIEVLISIRVHPHARRSLTRFQAYLTDLPESRQVYFLAGDRDFLVHAAVRDTEALRALVSDRISMREEVASTNTSLIFDHSPR</sequence>
<dbReference type="InterPro" id="IPR019888">
    <property type="entry name" value="Tscrpt_reg_AsnC-like"/>
</dbReference>
<feature type="domain" description="HTH asnC-type" evidence="4">
    <location>
        <begin position="12"/>
        <end position="73"/>
    </location>
</feature>
<organism evidence="5 6">
    <name type="scientific">Kocuria palustris PEL</name>
    <dbReference type="NCBI Taxonomy" id="1236550"/>
    <lineage>
        <taxon>Bacteria</taxon>
        <taxon>Bacillati</taxon>
        <taxon>Actinomycetota</taxon>
        <taxon>Actinomycetes</taxon>
        <taxon>Micrococcales</taxon>
        <taxon>Micrococcaceae</taxon>
        <taxon>Kocuria</taxon>
    </lineage>
</organism>
<evidence type="ECO:0000256" key="3">
    <source>
        <dbReference type="ARBA" id="ARBA00023163"/>
    </source>
</evidence>
<dbReference type="Gene3D" id="3.30.70.920">
    <property type="match status" value="1"/>
</dbReference>
<keyword evidence="6" id="KW-1185">Reference proteome</keyword>
<dbReference type="GeneID" id="93316140"/>
<dbReference type="SUPFAM" id="SSF54909">
    <property type="entry name" value="Dimeric alpha+beta barrel"/>
    <property type="match status" value="1"/>
</dbReference>
<dbReference type="EMBL" id="ANHZ02000007">
    <property type="protein sequence ID" value="EME36918.1"/>
    <property type="molecule type" value="Genomic_DNA"/>
</dbReference>
<dbReference type="AlphaFoldDB" id="M2XVV6"/>
<evidence type="ECO:0000256" key="2">
    <source>
        <dbReference type="ARBA" id="ARBA00023125"/>
    </source>
</evidence>
<proteinExistence type="predicted"/>
<dbReference type="Pfam" id="PF13412">
    <property type="entry name" value="HTH_24"/>
    <property type="match status" value="1"/>
</dbReference>
<keyword evidence="3" id="KW-0804">Transcription</keyword>